<dbReference type="Gene3D" id="3.30.450.40">
    <property type="match status" value="1"/>
</dbReference>
<feature type="domain" description="GAF" evidence="2">
    <location>
        <begin position="96"/>
        <end position="187"/>
    </location>
</feature>
<dbReference type="PANTHER" id="PTHR21021">
    <property type="entry name" value="GAF/PUTATIVE CYTOSKELETAL PROTEIN"/>
    <property type="match status" value="1"/>
</dbReference>
<dbReference type="PANTHER" id="PTHR21021:SF15">
    <property type="entry name" value="FREE METHIONINE-R-SULFOXIDE REDUCTASE"/>
    <property type="match status" value="1"/>
</dbReference>
<dbReference type="EMBL" id="KN822972">
    <property type="protein sequence ID" value="KIO30468.1"/>
    <property type="molecule type" value="Genomic_DNA"/>
</dbReference>
<dbReference type="OrthoDB" id="15735at2759"/>
<protein>
    <recommendedName>
        <fullName evidence="2">GAF domain-containing protein</fullName>
    </recommendedName>
</protein>
<comment type="similarity">
    <text evidence="1">Belongs to the free Met sulfoxide reductase family.</text>
</comment>
<evidence type="ECO:0000313" key="4">
    <source>
        <dbReference type="Proteomes" id="UP000054248"/>
    </source>
</evidence>
<evidence type="ECO:0000259" key="2">
    <source>
        <dbReference type="Pfam" id="PF01590"/>
    </source>
</evidence>
<evidence type="ECO:0000313" key="3">
    <source>
        <dbReference type="EMBL" id="KIO30468.1"/>
    </source>
</evidence>
<gene>
    <name evidence="3" type="ORF">M407DRAFT_242210</name>
</gene>
<dbReference type="Proteomes" id="UP000054248">
    <property type="component" value="Unassembled WGS sequence"/>
</dbReference>
<organism evidence="3 4">
    <name type="scientific">Tulasnella calospora MUT 4182</name>
    <dbReference type="NCBI Taxonomy" id="1051891"/>
    <lineage>
        <taxon>Eukaryota</taxon>
        <taxon>Fungi</taxon>
        <taxon>Dikarya</taxon>
        <taxon>Basidiomycota</taxon>
        <taxon>Agaricomycotina</taxon>
        <taxon>Agaricomycetes</taxon>
        <taxon>Cantharellales</taxon>
        <taxon>Tulasnellaceae</taxon>
        <taxon>Tulasnella</taxon>
    </lineage>
</organism>
<dbReference type="Pfam" id="PF01590">
    <property type="entry name" value="GAF"/>
    <property type="match status" value="1"/>
</dbReference>
<reference evidence="3 4" key="1">
    <citation type="submission" date="2014-04" db="EMBL/GenBank/DDBJ databases">
        <authorList>
            <consortium name="DOE Joint Genome Institute"/>
            <person name="Kuo A."/>
            <person name="Girlanda M."/>
            <person name="Perotto S."/>
            <person name="Kohler A."/>
            <person name="Nagy L.G."/>
            <person name="Floudas D."/>
            <person name="Copeland A."/>
            <person name="Barry K.W."/>
            <person name="Cichocki N."/>
            <person name="Veneault-Fourrey C."/>
            <person name="LaButti K."/>
            <person name="Lindquist E.A."/>
            <person name="Lipzen A."/>
            <person name="Lundell T."/>
            <person name="Morin E."/>
            <person name="Murat C."/>
            <person name="Sun H."/>
            <person name="Tunlid A."/>
            <person name="Henrissat B."/>
            <person name="Grigoriev I.V."/>
            <person name="Hibbett D.S."/>
            <person name="Martin F."/>
            <person name="Nordberg H.P."/>
            <person name="Cantor M.N."/>
            <person name="Hua S.X."/>
        </authorList>
    </citation>
    <scope>NUCLEOTIDE SEQUENCE [LARGE SCALE GENOMIC DNA]</scope>
    <source>
        <strain evidence="3 4">MUT 4182</strain>
    </source>
</reference>
<dbReference type="SUPFAM" id="SSF55781">
    <property type="entry name" value="GAF domain-like"/>
    <property type="match status" value="1"/>
</dbReference>
<reference evidence="4" key="2">
    <citation type="submission" date="2015-01" db="EMBL/GenBank/DDBJ databases">
        <title>Evolutionary Origins and Diversification of the Mycorrhizal Mutualists.</title>
        <authorList>
            <consortium name="DOE Joint Genome Institute"/>
            <consortium name="Mycorrhizal Genomics Consortium"/>
            <person name="Kohler A."/>
            <person name="Kuo A."/>
            <person name="Nagy L.G."/>
            <person name="Floudas D."/>
            <person name="Copeland A."/>
            <person name="Barry K.W."/>
            <person name="Cichocki N."/>
            <person name="Veneault-Fourrey C."/>
            <person name="LaButti K."/>
            <person name="Lindquist E.A."/>
            <person name="Lipzen A."/>
            <person name="Lundell T."/>
            <person name="Morin E."/>
            <person name="Murat C."/>
            <person name="Riley R."/>
            <person name="Ohm R."/>
            <person name="Sun H."/>
            <person name="Tunlid A."/>
            <person name="Henrissat B."/>
            <person name="Grigoriev I.V."/>
            <person name="Hibbett D.S."/>
            <person name="Martin F."/>
        </authorList>
    </citation>
    <scope>NUCLEOTIDE SEQUENCE [LARGE SCALE GENOMIC DNA]</scope>
    <source>
        <strain evidence="4">MUT 4182</strain>
    </source>
</reference>
<accession>A0A0C3L9D7</accession>
<dbReference type="AlphaFoldDB" id="A0A0C3L9D7"/>
<keyword evidence="4" id="KW-1185">Reference proteome</keyword>
<name>A0A0C3L9D7_9AGAM</name>
<dbReference type="GO" id="GO:0033745">
    <property type="term" value="F:L-methionine-(R)-S-oxide reductase activity"/>
    <property type="evidence" value="ECO:0007669"/>
    <property type="project" value="TreeGrafter"/>
</dbReference>
<dbReference type="InterPro" id="IPR029016">
    <property type="entry name" value="GAF-like_dom_sf"/>
</dbReference>
<dbReference type="STRING" id="1051891.A0A0C3L9D7"/>
<evidence type="ECO:0000256" key="1">
    <source>
        <dbReference type="ARBA" id="ARBA00038454"/>
    </source>
</evidence>
<dbReference type="InterPro" id="IPR003018">
    <property type="entry name" value="GAF"/>
</dbReference>
<proteinExistence type="inferred from homology"/>
<dbReference type="GO" id="GO:0005829">
    <property type="term" value="C:cytosol"/>
    <property type="evidence" value="ECO:0007669"/>
    <property type="project" value="TreeGrafter"/>
</dbReference>
<sequence length="195" mass="21286">MPHADSSLIPSIIQTKEDFWSHVHQQLEALIESPGNWVSNLSNAASLVYNALRSFKSFGDGERAVNWCGFYLDAAMFPGQSSTTFGRILHLGPFNGRPACQLIRCEAGKGVCADAWAQRRTILVEEVDAYPGHIACDGETKSEIVVPMIWDGEGGSTVLGVMDLDCLALGGFDEADQRGLEKIVQLLVKSCLWNI</sequence>
<dbReference type="InterPro" id="IPR051330">
    <property type="entry name" value="Phosphatase_reg/MetRdx"/>
</dbReference>
<dbReference type="HOGENOM" id="CLU_077738_1_0_1"/>